<sequence>MSLRFEKSLYDLIRGLRNHKGNEREYIQASIRECRKEIKSQDMDVKATALLKLTYLEMFGHDMSWAAFNVLEVMSSAKYQRKRVGYLAAIQSFRPDTEVLMLAENQLKKDLNSPTPTIIALPLTAIPHVISPSMAYSLLSDLLPRLTHSHAAIRKKTIVTLYRLALVYPETLRPAWPKIKDRLLDDGEDPSVTSAVVNVVCELGWRRPDDFLPLAPRLFTLLVDGNNNWMAIKIIKLFATLIPLEPRLIKKLLSPLTNLIKTTPAMSLLYECINGIIQGGILDGVEGTVEGDEIARLCVNKLRGMLVVEGDPNLKYVALLAFGRVVSSHPQLVAMQQDVILECIDDLDISIRMRALDLVVGMVGSDNLTTIVERLMRQLRNAPVLSSADDPANERSGDGIVPAADSDTEDPEESLRPAAEQRSNQAPPLPEDYRITVIERILDMCSKDTYANMLDFDWYIDTLIQLVKVCPATSTSGEKSSTRLTSPDTNRDVSYRIGAELQNVAVRVRTVRPEATAAAESLILIEHRARLFPASGNGGQGVLEAAAWIAGEYPRYLRNATAVLSSLLHSSTGHFPPNILATAVHAILKLVAAISGDESTPWSRERKSTIQLLLARVVHFLEPLSTHPDLEVQERVVGYLELIRLANEAAASQPAGEPDGWADPPLLLTQAIPSLFSGQELNPVAPGAQKKVPLPEGLDLNAPINPNLPALLSRADDDYRVSVGGGDEDAARTTEAELETVFYAYWNKPPAADFDSAAAPAPVAAADRLDDALSYQHSAAAANEVDSEAARRRAEHRRERYRDDPFYIGGESGGSARASATGTPLHSILRSANGEELDLDDIPIMDLELEGAGGTESGGGRSRGAGEEGRSRKRAPRRRVEIAGDETLGGLDDLAATGSSRDGSANRVGPAKAKARGLLQVDSSGLGSLSLSEDGGAASGKHAGPLSKFEAERREAQEAEDARVLREVERLRAEIQRSKERIVAKEAEDGDDGGGVLVKRKKKKKASKRESGAATEEGRGDENGSGKPQDEEAVVKRKKKKKAKSGEGGGVEGEVRPKRRKKKSTEGELALAEG</sequence>
<comment type="similarity">
    <text evidence="2 7">Belongs to the adaptor complexes large subunit family.</text>
</comment>
<dbReference type="GO" id="GO:0006623">
    <property type="term" value="P:protein targeting to vacuole"/>
    <property type="evidence" value="ECO:0007669"/>
    <property type="project" value="TreeGrafter"/>
</dbReference>
<dbReference type="PANTHER" id="PTHR22781">
    <property type="entry name" value="DELTA ADAPTIN-RELATED"/>
    <property type="match status" value="1"/>
</dbReference>
<evidence type="ECO:0000256" key="1">
    <source>
        <dbReference type="ARBA" id="ARBA00004308"/>
    </source>
</evidence>
<dbReference type="Gene3D" id="1.25.10.10">
    <property type="entry name" value="Leucine-rich Repeat Variant"/>
    <property type="match status" value="1"/>
</dbReference>
<dbReference type="GO" id="GO:0006896">
    <property type="term" value="P:Golgi to vacuole transport"/>
    <property type="evidence" value="ECO:0007669"/>
    <property type="project" value="TreeGrafter"/>
</dbReference>
<feature type="compositionally biased region" description="Basic and acidic residues" evidence="8">
    <location>
        <begin position="975"/>
        <end position="987"/>
    </location>
</feature>
<evidence type="ECO:0000313" key="11">
    <source>
        <dbReference type="Proteomes" id="UP000799766"/>
    </source>
</evidence>
<keyword evidence="7" id="KW-0333">Golgi apparatus</keyword>
<dbReference type="GO" id="GO:0030123">
    <property type="term" value="C:AP-3 adaptor complex"/>
    <property type="evidence" value="ECO:0007669"/>
    <property type="project" value="InterPro"/>
</dbReference>
<evidence type="ECO:0000259" key="9">
    <source>
        <dbReference type="Pfam" id="PF01602"/>
    </source>
</evidence>
<gene>
    <name evidence="10" type="ORF">BDY21DRAFT_290424</name>
</gene>
<dbReference type="SUPFAM" id="SSF48371">
    <property type="entry name" value="ARM repeat"/>
    <property type="match status" value="1"/>
</dbReference>
<feature type="region of interest" description="Disordered" evidence="8">
    <location>
        <begin position="386"/>
        <end position="430"/>
    </location>
</feature>
<evidence type="ECO:0000256" key="2">
    <source>
        <dbReference type="ARBA" id="ARBA00006613"/>
    </source>
</evidence>
<dbReference type="InterPro" id="IPR011989">
    <property type="entry name" value="ARM-like"/>
</dbReference>
<comment type="function">
    <text evidence="7">Part of the AP-3 complex, an adaptor-related complex which is not clathrin-associated. The complex is associated with the Golgi region as well as more peripheral structures. It facilitates the budding of vesicles from the Golgi membrane.</text>
</comment>
<feature type="region of interest" description="Disordered" evidence="8">
    <location>
        <begin position="975"/>
        <end position="1074"/>
    </location>
</feature>
<protein>
    <recommendedName>
        <fullName evidence="7">AP-3 complex subunit delta</fullName>
    </recommendedName>
</protein>
<dbReference type="InterPro" id="IPR017105">
    <property type="entry name" value="AP3_complex_dsu"/>
</dbReference>
<dbReference type="Proteomes" id="UP000799766">
    <property type="component" value="Unassembled WGS sequence"/>
</dbReference>
<keyword evidence="4" id="KW-0677">Repeat</keyword>
<keyword evidence="11" id="KW-1185">Reference proteome</keyword>
<evidence type="ECO:0000256" key="5">
    <source>
        <dbReference type="ARBA" id="ARBA00022927"/>
    </source>
</evidence>
<dbReference type="PANTHER" id="PTHR22781:SF12">
    <property type="entry name" value="AP-3 COMPLEX SUBUNIT DELTA-1"/>
    <property type="match status" value="1"/>
</dbReference>
<feature type="compositionally biased region" description="Basic and acidic residues" evidence="8">
    <location>
        <begin position="1008"/>
        <end position="1035"/>
    </location>
</feature>
<keyword evidence="5 7" id="KW-0653">Protein transport</keyword>
<feature type="compositionally biased region" description="Basic and acidic residues" evidence="8">
    <location>
        <begin position="949"/>
        <end position="963"/>
    </location>
</feature>
<dbReference type="EMBL" id="MU001689">
    <property type="protein sequence ID" value="KAF2454978.1"/>
    <property type="molecule type" value="Genomic_DNA"/>
</dbReference>
<organism evidence="10 11">
    <name type="scientific">Lineolata rhizophorae</name>
    <dbReference type="NCBI Taxonomy" id="578093"/>
    <lineage>
        <taxon>Eukaryota</taxon>
        <taxon>Fungi</taxon>
        <taxon>Dikarya</taxon>
        <taxon>Ascomycota</taxon>
        <taxon>Pezizomycotina</taxon>
        <taxon>Dothideomycetes</taxon>
        <taxon>Dothideomycetes incertae sedis</taxon>
        <taxon>Lineolatales</taxon>
        <taxon>Lineolataceae</taxon>
        <taxon>Lineolata</taxon>
    </lineage>
</organism>
<feature type="compositionally biased region" description="Basic and acidic residues" evidence="8">
    <location>
        <begin position="788"/>
        <end position="805"/>
    </location>
</feature>
<comment type="subcellular location">
    <subcellularLocation>
        <location evidence="1">Endomembrane system</location>
    </subcellularLocation>
    <subcellularLocation>
        <location evidence="7">Golgi apparatus</location>
    </subcellularLocation>
</comment>
<reference evidence="10" key="1">
    <citation type="journal article" date="2020" name="Stud. Mycol.">
        <title>101 Dothideomycetes genomes: a test case for predicting lifestyles and emergence of pathogens.</title>
        <authorList>
            <person name="Haridas S."/>
            <person name="Albert R."/>
            <person name="Binder M."/>
            <person name="Bloem J."/>
            <person name="Labutti K."/>
            <person name="Salamov A."/>
            <person name="Andreopoulos B."/>
            <person name="Baker S."/>
            <person name="Barry K."/>
            <person name="Bills G."/>
            <person name="Bluhm B."/>
            <person name="Cannon C."/>
            <person name="Castanera R."/>
            <person name="Culley D."/>
            <person name="Daum C."/>
            <person name="Ezra D."/>
            <person name="Gonzalez J."/>
            <person name="Henrissat B."/>
            <person name="Kuo A."/>
            <person name="Liang C."/>
            <person name="Lipzen A."/>
            <person name="Lutzoni F."/>
            <person name="Magnuson J."/>
            <person name="Mondo S."/>
            <person name="Nolan M."/>
            <person name="Ohm R."/>
            <person name="Pangilinan J."/>
            <person name="Park H.-J."/>
            <person name="Ramirez L."/>
            <person name="Alfaro M."/>
            <person name="Sun H."/>
            <person name="Tritt A."/>
            <person name="Yoshinaga Y."/>
            <person name="Zwiers L.-H."/>
            <person name="Turgeon B."/>
            <person name="Goodwin S."/>
            <person name="Spatafora J."/>
            <person name="Crous P."/>
            <person name="Grigoriev I."/>
        </authorList>
    </citation>
    <scope>NUCLEOTIDE SEQUENCE</scope>
    <source>
        <strain evidence="10">ATCC 16933</strain>
    </source>
</reference>
<evidence type="ECO:0000256" key="3">
    <source>
        <dbReference type="ARBA" id="ARBA00022448"/>
    </source>
</evidence>
<dbReference type="GO" id="GO:0005794">
    <property type="term" value="C:Golgi apparatus"/>
    <property type="evidence" value="ECO:0007669"/>
    <property type="project" value="UniProtKB-SubCell"/>
</dbReference>
<dbReference type="PIRSF" id="PIRSF037092">
    <property type="entry name" value="AP3_complex_delta"/>
    <property type="match status" value="1"/>
</dbReference>
<proteinExistence type="inferred from homology"/>
<dbReference type="Pfam" id="PF01602">
    <property type="entry name" value="Adaptin_N"/>
    <property type="match status" value="1"/>
</dbReference>
<dbReference type="GO" id="GO:0010008">
    <property type="term" value="C:endosome membrane"/>
    <property type="evidence" value="ECO:0007669"/>
    <property type="project" value="TreeGrafter"/>
</dbReference>
<feature type="domain" description="Clathrin/coatomer adaptor adaptin-like N-terminal" evidence="9">
    <location>
        <begin position="23"/>
        <end position="646"/>
    </location>
</feature>
<comment type="subunit">
    <text evidence="7">Adaptor protein complex 3 (AP-3) is a heterotetramer.</text>
</comment>
<evidence type="ECO:0000256" key="7">
    <source>
        <dbReference type="PIRNR" id="PIRNR037092"/>
    </source>
</evidence>
<feature type="compositionally biased region" description="Low complexity" evidence="8">
    <location>
        <begin position="917"/>
        <end position="940"/>
    </location>
</feature>
<feature type="region of interest" description="Disordered" evidence="8">
    <location>
        <begin position="784"/>
        <end position="822"/>
    </location>
</feature>
<evidence type="ECO:0000256" key="8">
    <source>
        <dbReference type="SAM" id="MobiDB-lite"/>
    </source>
</evidence>
<evidence type="ECO:0000256" key="4">
    <source>
        <dbReference type="ARBA" id="ARBA00022737"/>
    </source>
</evidence>
<dbReference type="AlphaFoldDB" id="A0A6A6NTT7"/>
<feature type="compositionally biased region" description="Basic residues" evidence="8">
    <location>
        <begin position="998"/>
        <end position="1007"/>
    </location>
</feature>
<dbReference type="OrthoDB" id="10264595at2759"/>
<dbReference type="InterPro" id="IPR002553">
    <property type="entry name" value="Clathrin/coatomer_adapt-like_N"/>
</dbReference>
<dbReference type="InterPro" id="IPR016024">
    <property type="entry name" value="ARM-type_fold"/>
</dbReference>
<feature type="region of interest" description="Disordered" evidence="8">
    <location>
        <begin position="850"/>
        <end position="963"/>
    </location>
</feature>
<keyword evidence="6" id="KW-0472">Membrane</keyword>
<name>A0A6A6NTT7_9PEZI</name>
<feature type="compositionally biased region" description="Gly residues" evidence="8">
    <location>
        <begin position="851"/>
        <end position="863"/>
    </location>
</feature>
<evidence type="ECO:0000313" key="10">
    <source>
        <dbReference type="EMBL" id="KAF2454978.1"/>
    </source>
</evidence>
<evidence type="ECO:0000256" key="6">
    <source>
        <dbReference type="ARBA" id="ARBA00023136"/>
    </source>
</evidence>
<keyword evidence="3 7" id="KW-0813">Transport</keyword>
<accession>A0A6A6NTT7</accession>